<keyword evidence="12" id="KW-0539">Nucleus</keyword>
<evidence type="ECO:0000256" key="14">
    <source>
        <dbReference type="ARBA" id="ARBA00048679"/>
    </source>
</evidence>
<dbReference type="SUPFAM" id="SSF56112">
    <property type="entry name" value="Protein kinase-like (PK-like)"/>
    <property type="match status" value="1"/>
</dbReference>
<evidence type="ECO:0000256" key="2">
    <source>
        <dbReference type="ARBA" id="ARBA00010630"/>
    </source>
</evidence>
<dbReference type="EC" id="2.7.11.1" evidence="3"/>
<dbReference type="GO" id="GO:0005829">
    <property type="term" value="C:cytosol"/>
    <property type="evidence" value="ECO:0007669"/>
    <property type="project" value="TreeGrafter"/>
</dbReference>
<dbReference type="PROSITE" id="PS50011">
    <property type="entry name" value="PROTEIN_KINASE_DOM"/>
    <property type="match status" value="1"/>
</dbReference>
<dbReference type="GO" id="GO:0005524">
    <property type="term" value="F:ATP binding"/>
    <property type="evidence" value="ECO:0007669"/>
    <property type="project" value="UniProtKB-KW"/>
</dbReference>
<evidence type="ECO:0000256" key="10">
    <source>
        <dbReference type="ARBA" id="ARBA00022801"/>
    </source>
</evidence>
<evidence type="ECO:0000256" key="3">
    <source>
        <dbReference type="ARBA" id="ARBA00012513"/>
    </source>
</evidence>
<dbReference type="Pfam" id="PF00069">
    <property type="entry name" value="Pkinase"/>
    <property type="match status" value="1"/>
</dbReference>
<dbReference type="FunFam" id="1.10.510.10:FF:000323">
    <property type="entry name" value="TP53-regulating kinase, putative"/>
    <property type="match status" value="1"/>
</dbReference>
<comment type="similarity">
    <text evidence="2">Belongs to the protein kinase superfamily. BUD32 family.</text>
</comment>
<keyword evidence="4" id="KW-0723">Serine/threonine-protein kinase</keyword>
<dbReference type="SMART" id="SM00220">
    <property type="entry name" value="S_TKc"/>
    <property type="match status" value="1"/>
</dbReference>
<dbReference type="GO" id="GO:0008033">
    <property type="term" value="P:tRNA processing"/>
    <property type="evidence" value="ECO:0007669"/>
    <property type="project" value="UniProtKB-KW"/>
</dbReference>
<keyword evidence="5" id="KW-0597">Phosphoprotein</keyword>
<evidence type="ECO:0000256" key="13">
    <source>
        <dbReference type="ARBA" id="ARBA00047899"/>
    </source>
</evidence>
<sequence>MDYGGRPAIVKERFAKKYRHPTLDKKINNQRVQTEAKMLVRVRGFGIDAPAVYFVDKVNKRIVMEHILGVSFKSYIYQHQTDLSEDMREKAKKVGQAIGDLHKNDIIHGDLTTSNMLIRPNGQIVMIDFGLSFMSNLAEDKAVDLYVLERAFLSTHPNSEPLFAAILSHYATSSKSAAAVISRLTIVRQRGRKKLAFG</sequence>
<dbReference type="GO" id="GO:0016787">
    <property type="term" value="F:hydrolase activity"/>
    <property type="evidence" value="ECO:0007669"/>
    <property type="project" value="UniProtKB-KW"/>
</dbReference>
<dbReference type="FunFam" id="3.30.200.20:FF:000201">
    <property type="entry name" value="TP53-regulating kinase isoform X1"/>
    <property type="match status" value="1"/>
</dbReference>
<dbReference type="PANTHER" id="PTHR12209:SF0">
    <property type="entry name" value="EKC_KEOPS COMPLEX SUBUNIT TP53RK"/>
    <property type="match status" value="1"/>
</dbReference>
<evidence type="ECO:0000256" key="11">
    <source>
        <dbReference type="ARBA" id="ARBA00022840"/>
    </source>
</evidence>
<reference evidence="16" key="1">
    <citation type="journal article" date="2020" name="J. Eukaryot. Microbiol.">
        <title>De novo Sequencing, Assembly and Annotation of the Transcriptome for the Free-Living Testate Amoeba Arcella intermedia.</title>
        <authorList>
            <person name="Ribeiro G.M."/>
            <person name="Porfirio-Sousa A.L."/>
            <person name="Maurer-Alcala X.X."/>
            <person name="Katz L.A."/>
            <person name="Lahr D.J.G."/>
        </authorList>
    </citation>
    <scope>NUCLEOTIDE SEQUENCE</scope>
</reference>
<evidence type="ECO:0000256" key="12">
    <source>
        <dbReference type="ARBA" id="ARBA00023242"/>
    </source>
</evidence>
<keyword evidence="6" id="KW-0808">Transferase</keyword>
<evidence type="ECO:0000256" key="8">
    <source>
        <dbReference type="ARBA" id="ARBA00022741"/>
    </source>
</evidence>
<accession>A0A6B2LIU2</accession>
<evidence type="ECO:0000256" key="7">
    <source>
        <dbReference type="ARBA" id="ARBA00022694"/>
    </source>
</evidence>
<dbReference type="Gene3D" id="1.10.510.10">
    <property type="entry name" value="Transferase(Phosphotransferase) domain 1"/>
    <property type="match status" value="1"/>
</dbReference>
<organism evidence="16">
    <name type="scientific">Arcella intermedia</name>
    <dbReference type="NCBI Taxonomy" id="1963864"/>
    <lineage>
        <taxon>Eukaryota</taxon>
        <taxon>Amoebozoa</taxon>
        <taxon>Tubulinea</taxon>
        <taxon>Elardia</taxon>
        <taxon>Arcellinida</taxon>
        <taxon>Sphaerothecina</taxon>
        <taxon>Arcellidae</taxon>
        <taxon>Arcella</taxon>
    </lineage>
</organism>
<dbReference type="InterPro" id="IPR011009">
    <property type="entry name" value="Kinase-like_dom_sf"/>
</dbReference>
<name>A0A6B2LIU2_9EUKA</name>
<dbReference type="PROSITE" id="PS00109">
    <property type="entry name" value="PROTEIN_KINASE_TYR"/>
    <property type="match status" value="1"/>
</dbReference>
<dbReference type="GO" id="GO:0000408">
    <property type="term" value="C:EKC/KEOPS complex"/>
    <property type="evidence" value="ECO:0007669"/>
    <property type="project" value="UniProtKB-ARBA"/>
</dbReference>
<dbReference type="InterPro" id="IPR022495">
    <property type="entry name" value="Bud32"/>
</dbReference>
<dbReference type="InterPro" id="IPR000719">
    <property type="entry name" value="Prot_kinase_dom"/>
</dbReference>
<evidence type="ECO:0000256" key="5">
    <source>
        <dbReference type="ARBA" id="ARBA00022553"/>
    </source>
</evidence>
<keyword evidence="7" id="KW-0819">tRNA processing</keyword>
<dbReference type="InterPro" id="IPR008266">
    <property type="entry name" value="Tyr_kinase_AS"/>
</dbReference>
<evidence type="ECO:0000256" key="9">
    <source>
        <dbReference type="ARBA" id="ARBA00022777"/>
    </source>
</evidence>
<dbReference type="GO" id="GO:0070525">
    <property type="term" value="P:tRNA threonylcarbamoyladenosine metabolic process"/>
    <property type="evidence" value="ECO:0007669"/>
    <property type="project" value="TreeGrafter"/>
</dbReference>
<evidence type="ECO:0000259" key="15">
    <source>
        <dbReference type="PROSITE" id="PS50011"/>
    </source>
</evidence>
<dbReference type="EMBL" id="GIBP01007639">
    <property type="protein sequence ID" value="NDV36608.1"/>
    <property type="molecule type" value="Transcribed_RNA"/>
</dbReference>
<dbReference type="AlphaFoldDB" id="A0A6B2LIU2"/>
<protein>
    <recommendedName>
        <fullName evidence="3">non-specific serine/threonine protein kinase</fullName>
        <ecNumber evidence="3">2.7.11.1</ecNumber>
    </recommendedName>
</protein>
<evidence type="ECO:0000256" key="4">
    <source>
        <dbReference type="ARBA" id="ARBA00022527"/>
    </source>
</evidence>
<evidence type="ECO:0000256" key="1">
    <source>
        <dbReference type="ARBA" id="ARBA00004123"/>
    </source>
</evidence>
<dbReference type="GO" id="GO:0004674">
    <property type="term" value="F:protein serine/threonine kinase activity"/>
    <property type="evidence" value="ECO:0007669"/>
    <property type="project" value="UniProtKB-KW"/>
</dbReference>
<dbReference type="NCBIfam" id="TIGR03724">
    <property type="entry name" value="arch_bud32"/>
    <property type="match status" value="1"/>
</dbReference>
<dbReference type="PANTHER" id="PTHR12209">
    <property type="entry name" value="NON-SPECIFIC SERINE/THREONINE PROTEIN KINASE"/>
    <property type="match status" value="1"/>
</dbReference>
<keyword evidence="9" id="KW-0418">Kinase</keyword>
<keyword evidence="11" id="KW-0067">ATP-binding</keyword>
<keyword evidence="10" id="KW-0378">Hydrolase</keyword>
<proteinExistence type="inferred from homology"/>
<dbReference type="Gene3D" id="3.30.200.20">
    <property type="entry name" value="Phosphorylase Kinase, domain 1"/>
    <property type="match status" value="1"/>
</dbReference>
<feature type="domain" description="Protein kinase" evidence="15">
    <location>
        <begin position="1"/>
        <end position="198"/>
    </location>
</feature>
<evidence type="ECO:0000256" key="6">
    <source>
        <dbReference type="ARBA" id="ARBA00022679"/>
    </source>
</evidence>
<comment type="catalytic activity">
    <reaction evidence="14">
        <text>L-seryl-[protein] + ATP = O-phospho-L-seryl-[protein] + ADP + H(+)</text>
        <dbReference type="Rhea" id="RHEA:17989"/>
        <dbReference type="Rhea" id="RHEA-COMP:9863"/>
        <dbReference type="Rhea" id="RHEA-COMP:11604"/>
        <dbReference type="ChEBI" id="CHEBI:15378"/>
        <dbReference type="ChEBI" id="CHEBI:29999"/>
        <dbReference type="ChEBI" id="CHEBI:30616"/>
        <dbReference type="ChEBI" id="CHEBI:83421"/>
        <dbReference type="ChEBI" id="CHEBI:456216"/>
        <dbReference type="EC" id="2.7.11.1"/>
    </reaction>
</comment>
<comment type="catalytic activity">
    <reaction evidence="13">
        <text>L-threonyl-[protein] + ATP = O-phospho-L-threonyl-[protein] + ADP + H(+)</text>
        <dbReference type="Rhea" id="RHEA:46608"/>
        <dbReference type="Rhea" id="RHEA-COMP:11060"/>
        <dbReference type="Rhea" id="RHEA-COMP:11605"/>
        <dbReference type="ChEBI" id="CHEBI:15378"/>
        <dbReference type="ChEBI" id="CHEBI:30013"/>
        <dbReference type="ChEBI" id="CHEBI:30616"/>
        <dbReference type="ChEBI" id="CHEBI:61977"/>
        <dbReference type="ChEBI" id="CHEBI:456216"/>
        <dbReference type="EC" id="2.7.11.1"/>
    </reaction>
</comment>
<comment type="subcellular location">
    <subcellularLocation>
        <location evidence="1">Nucleus</location>
    </subcellularLocation>
</comment>
<dbReference type="GO" id="GO:0005634">
    <property type="term" value="C:nucleus"/>
    <property type="evidence" value="ECO:0007669"/>
    <property type="project" value="UniProtKB-SubCell"/>
</dbReference>
<evidence type="ECO:0000313" key="16">
    <source>
        <dbReference type="EMBL" id="NDV36608.1"/>
    </source>
</evidence>
<keyword evidence="8" id="KW-0547">Nucleotide-binding</keyword>